<name>R7SQ83_DICSQ</name>
<dbReference type="AlphaFoldDB" id="R7SQ83"/>
<feature type="region of interest" description="Disordered" evidence="1">
    <location>
        <begin position="45"/>
        <end position="92"/>
    </location>
</feature>
<dbReference type="Proteomes" id="UP000053319">
    <property type="component" value="Unassembled WGS sequence"/>
</dbReference>
<feature type="compositionally biased region" description="Polar residues" evidence="1">
    <location>
        <begin position="52"/>
        <end position="68"/>
    </location>
</feature>
<dbReference type="KEGG" id="dsq:DICSQDRAFT_173321"/>
<dbReference type="EMBL" id="JH719440">
    <property type="protein sequence ID" value="EJF58093.1"/>
    <property type="molecule type" value="Genomic_DNA"/>
</dbReference>
<dbReference type="RefSeq" id="XP_007369199.1">
    <property type="nucleotide sequence ID" value="XM_007369137.1"/>
</dbReference>
<dbReference type="HOGENOM" id="CLU_2049637_0_0_1"/>
<reference evidence="2 3" key="1">
    <citation type="journal article" date="2012" name="Science">
        <title>The Paleozoic origin of enzymatic lignin decomposition reconstructed from 31 fungal genomes.</title>
        <authorList>
            <person name="Floudas D."/>
            <person name="Binder M."/>
            <person name="Riley R."/>
            <person name="Barry K."/>
            <person name="Blanchette R.A."/>
            <person name="Henrissat B."/>
            <person name="Martinez A.T."/>
            <person name="Otillar R."/>
            <person name="Spatafora J.W."/>
            <person name="Yadav J.S."/>
            <person name="Aerts A."/>
            <person name="Benoit I."/>
            <person name="Boyd A."/>
            <person name="Carlson A."/>
            <person name="Copeland A."/>
            <person name="Coutinho P.M."/>
            <person name="de Vries R.P."/>
            <person name="Ferreira P."/>
            <person name="Findley K."/>
            <person name="Foster B."/>
            <person name="Gaskell J."/>
            <person name="Glotzer D."/>
            <person name="Gorecki P."/>
            <person name="Heitman J."/>
            <person name="Hesse C."/>
            <person name="Hori C."/>
            <person name="Igarashi K."/>
            <person name="Jurgens J.A."/>
            <person name="Kallen N."/>
            <person name="Kersten P."/>
            <person name="Kohler A."/>
            <person name="Kuees U."/>
            <person name="Kumar T.K.A."/>
            <person name="Kuo A."/>
            <person name="LaButti K."/>
            <person name="Larrondo L.F."/>
            <person name="Lindquist E."/>
            <person name="Ling A."/>
            <person name="Lombard V."/>
            <person name="Lucas S."/>
            <person name="Lundell T."/>
            <person name="Martin R."/>
            <person name="McLaughlin D.J."/>
            <person name="Morgenstern I."/>
            <person name="Morin E."/>
            <person name="Murat C."/>
            <person name="Nagy L.G."/>
            <person name="Nolan M."/>
            <person name="Ohm R.A."/>
            <person name="Patyshakuliyeva A."/>
            <person name="Rokas A."/>
            <person name="Ruiz-Duenas F.J."/>
            <person name="Sabat G."/>
            <person name="Salamov A."/>
            <person name="Samejima M."/>
            <person name="Schmutz J."/>
            <person name="Slot J.C."/>
            <person name="St John F."/>
            <person name="Stenlid J."/>
            <person name="Sun H."/>
            <person name="Sun S."/>
            <person name="Syed K."/>
            <person name="Tsang A."/>
            <person name="Wiebenga A."/>
            <person name="Young D."/>
            <person name="Pisabarro A."/>
            <person name="Eastwood D.C."/>
            <person name="Martin F."/>
            <person name="Cullen D."/>
            <person name="Grigoriev I.V."/>
            <person name="Hibbett D.S."/>
        </authorList>
    </citation>
    <scope>NUCLEOTIDE SEQUENCE [LARGE SCALE GENOMIC DNA]</scope>
    <source>
        <strain evidence="2 3">LYAD-421 SS1</strain>
    </source>
</reference>
<evidence type="ECO:0000313" key="2">
    <source>
        <dbReference type="EMBL" id="EJF58093.1"/>
    </source>
</evidence>
<gene>
    <name evidence="2" type="ORF">DICSQDRAFT_173321</name>
</gene>
<evidence type="ECO:0000256" key="1">
    <source>
        <dbReference type="SAM" id="MobiDB-lite"/>
    </source>
</evidence>
<protein>
    <submittedName>
        <fullName evidence="2">Uncharacterized protein</fullName>
    </submittedName>
</protein>
<dbReference type="GeneID" id="18839740"/>
<organism evidence="2 3">
    <name type="scientific">Dichomitus squalens (strain LYAD-421)</name>
    <name type="common">Western red white-rot fungus</name>
    <dbReference type="NCBI Taxonomy" id="732165"/>
    <lineage>
        <taxon>Eukaryota</taxon>
        <taxon>Fungi</taxon>
        <taxon>Dikarya</taxon>
        <taxon>Basidiomycota</taxon>
        <taxon>Agaricomycotina</taxon>
        <taxon>Agaricomycetes</taxon>
        <taxon>Polyporales</taxon>
        <taxon>Polyporaceae</taxon>
        <taxon>Dichomitus</taxon>
    </lineage>
</organism>
<evidence type="ECO:0000313" key="3">
    <source>
        <dbReference type="Proteomes" id="UP000053319"/>
    </source>
</evidence>
<accession>R7SQ83</accession>
<proteinExistence type="predicted"/>
<feature type="region of interest" description="Disordered" evidence="1">
    <location>
        <begin position="1"/>
        <end position="31"/>
    </location>
</feature>
<sequence length="120" mass="12319">MSDNNHPDVSAHSADYSPRLSRASFYDPSPASVVNGAAVTGVATATNVSTTSDPTTDNSATGALSNPDQGPFDSGTAGPSPSHRSLGARPSFVRHCPSSTNCGAYTKKTGKQLVLLLIDR</sequence>